<evidence type="ECO:0000259" key="1">
    <source>
        <dbReference type="Pfam" id="PF12146"/>
    </source>
</evidence>
<keyword evidence="2" id="KW-0378">Hydrolase</keyword>
<dbReference type="PANTHER" id="PTHR11614">
    <property type="entry name" value="PHOSPHOLIPASE-RELATED"/>
    <property type="match status" value="1"/>
</dbReference>
<dbReference type="PRINTS" id="PR00111">
    <property type="entry name" value="ABHYDROLASE"/>
</dbReference>
<keyword evidence="3" id="KW-1185">Reference proteome</keyword>
<dbReference type="PROSITE" id="PS51257">
    <property type="entry name" value="PROKAR_LIPOPROTEIN"/>
    <property type="match status" value="1"/>
</dbReference>
<dbReference type="GO" id="GO:0016787">
    <property type="term" value="F:hydrolase activity"/>
    <property type="evidence" value="ECO:0007669"/>
    <property type="project" value="UniProtKB-KW"/>
</dbReference>
<reference evidence="2 3" key="1">
    <citation type="submission" date="2016-12" db="EMBL/GenBank/DDBJ databases">
        <authorList>
            <person name="Song W.-J."/>
            <person name="Kurnit D.M."/>
        </authorList>
    </citation>
    <scope>NUCLEOTIDE SEQUENCE [LARGE SCALE GENOMIC DNA]</scope>
    <source>
        <strain evidence="2 3">175</strain>
    </source>
</reference>
<dbReference type="Pfam" id="PF12146">
    <property type="entry name" value="Hydrolase_4"/>
    <property type="match status" value="1"/>
</dbReference>
<dbReference type="InterPro" id="IPR022742">
    <property type="entry name" value="Hydrolase_4"/>
</dbReference>
<feature type="domain" description="Serine aminopeptidase S33" evidence="1">
    <location>
        <begin position="63"/>
        <end position="297"/>
    </location>
</feature>
<dbReference type="InterPro" id="IPR029058">
    <property type="entry name" value="AB_hydrolase_fold"/>
</dbReference>
<dbReference type="EMBL" id="FXAM01000001">
    <property type="protein sequence ID" value="SMF94518.1"/>
    <property type="molecule type" value="Genomic_DNA"/>
</dbReference>
<dbReference type="Proteomes" id="UP000192923">
    <property type="component" value="Unassembled WGS sequence"/>
</dbReference>
<dbReference type="Gene3D" id="3.40.50.1820">
    <property type="entry name" value="alpha/beta hydrolase"/>
    <property type="match status" value="1"/>
</dbReference>
<accession>A0A1Y6CV58</accession>
<evidence type="ECO:0000313" key="3">
    <source>
        <dbReference type="Proteomes" id="UP000192923"/>
    </source>
</evidence>
<dbReference type="SUPFAM" id="SSF53474">
    <property type="entry name" value="alpha/beta-Hydrolases"/>
    <property type="match status" value="1"/>
</dbReference>
<name>A0A1Y6CV58_9GAMM</name>
<evidence type="ECO:0000313" key="2">
    <source>
        <dbReference type="EMBL" id="SMF94518.1"/>
    </source>
</evidence>
<dbReference type="STRING" id="1760988.SAMN02949497_1836"/>
<dbReference type="OrthoDB" id="9806902at2"/>
<dbReference type="InterPro" id="IPR000073">
    <property type="entry name" value="AB_hydrolase_1"/>
</dbReference>
<dbReference type="RefSeq" id="WP_085211971.1">
    <property type="nucleotide sequence ID" value="NZ_FXAM01000001.1"/>
</dbReference>
<dbReference type="InterPro" id="IPR051044">
    <property type="entry name" value="MAG_DAG_Lipase"/>
</dbReference>
<protein>
    <submittedName>
        <fullName evidence="2">Lysophospholipase, alpha-beta hydrolase superfamily</fullName>
    </submittedName>
</protein>
<dbReference type="AlphaFoldDB" id="A0A1Y6CV58"/>
<gene>
    <name evidence="2" type="ORF">SAMN02949497_1836</name>
</gene>
<proteinExistence type="predicted"/>
<organism evidence="2 3">
    <name type="scientific">Methylomagnum ishizawai</name>
    <dbReference type="NCBI Taxonomy" id="1760988"/>
    <lineage>
        <taxon>Bacteria</taxon>
        <taxon>Pseudomonadati</taxon>
        <taxon>Pseudomonadota</taxon>
        <taxon>Gammaproteobacteria</taxon>
        <taxon>Methylococcales</taxon>
        <taxon>Methylococcaceae</taxon>
        <taxon>Methylomagnum</taxon>
    </lineage>
</organism>
<sequence>MLKHRPVPPLIAFGLLLPLWLGGCAVLPSPGPASHQAPRLARAHFTASDGAVLPVRSWLPQGEPKAVMVCLHGFNDYSRAFEPPGRYLGEHGIAVYAYDQRGFGLAPGRGRWAGIEAYTRDLAEFVAQLRKRHGKTPLYLLGESMGGAVALVALTSSQPPDADGAILSAPAVWARDTMPWYQRALLSIAARTLPELELTGSGLKVQASDNIPMLIGLGRDPWVIKATRVGAIAGLADLMDAAQQDAAKLDKPVLVLYGAKDEIIPQEPIRLMLDKLPKTTPTRIGYYEGGYHLLLRDLGAERPWADIAAWTVDHAGGLPSGADLKAAALRPEAAEAHGAWTGQGGAAVGKGR</sequence>